<evidence type="ECO:0000256" key="4">
    <source>
        <dbReference type="ARBA" id="ARBA00022989"/>
    </source>
</evidence>
<feature type="transmembrane region" description="Helical" evidence="6">
    <location>
        <begin position="174"/>
        <end position="193"/>
    </location>
</feature>
<keyword evidence="5 6" id="KW-0472">Membrane</keyword>
<feature type="transmembrane region" description="Helical" evidence="6">
    <location>
        <begin position="246"/>
        <end position="268"/>
    </location>
</feature>
<gene>
    <name evidence="7" type="ORF">ACFQKB_38615</name>
</gene>
<keyword evidence="4 6" id="KW-1133">Transmembrane helix</keyword>
<sequence length="270" mass="26938">MPLRAARSPPARLPARVFLAGQAVSALGDGLALLAVPLLVLRLTHDPLAAGLAAAPRGIGYLLAGVPAGPVADRLSPWTTLIASDAVRTAVFVALPVLAWCGGARLWLVLALAFLSGAATVFFDAALAVAVKDLFPGPGLLRANSALEAAAQASQVAGPALVGVLAAAVGPEPALLLNAATYAVSLASLAAVARRRPAARPARADGPVRAFGEGVRFVLAFRPLLVLTALQTMVNLCLAVDTLIVFLARVTLGLSPAAAGAAVAAAGLGG</sequence>
<evidence type="ECO:0000313" key="8">
    <source>
        <dbReference type="Proteomes" id="UP001596380"/>
    </source>
</evidence>
<dbReference type="SUPFAM" id="SSF103473">
    <property type="entry name" value="MFS general substrate transporter"/>
    <property type="match status" value="1"/>
</dbReference>
<feature type="non-terminal residue" evidence="7">
    <location>
        <position position="270"/>
    </location>
</feature>
<dbReference type="Proteomes" id="UP001596380">
    <property type="component" value="Unassembled WGS sequence"/>
</dbReference>
<evidence type="ECO:0000256" key="3">
    <source>
        <dbReference type="ARBA" id="ARBA00022692"/>
    </source>
</evidence>
<keyword evidence="8" id="KW-1185">Reference proteome</keyword>
<feature type="transmembrane region" description="Helical" evidence="6">
    <location>
        <begin position="106"/>
        <end position="131"/>
    </location>
</feature>
<dbReference type="PANTHER" id="PTHR23513:SF6">
    <property type="entry name" value="MAJOR FACILITATOR SUPERFAMILY ASSOCIATED DOMAIN-CONTAINING PROTEIN"/>
    <property type="match status" value="1"/>
</dbReference>
<dbReference type="Pfam" id="PF07690">
    <property type="entry name" value="MFS_1"/>
    <property type="match status" value="1"/>
</dbReference>
<dbReference type="InterPro" id="IPR022324">
    <property type="entry name" value="Bacilysin_exporter_BacE_put"/>
</dbReference>
<dbReference type="PRINTS" id="PR01988">
    <property type="entry name" value="EXPORTERBACE"/>
</dbReference>
<feature type="transmembrane region" description="Helical" evidence="6">
    <location>
        <begin position="20"/>
        <end position="41"/>
    </location>
</feature>
<reference evidence="8" key="1">
    <citation type="journal article" date="2019" name="Int. J. Syst. Evol. Microbiol.">
        <title>The Global Catalogue of Microorganisms (GCM) 10K type strain sequencing project: providing services to taxonomists for standard genome sequencing and annotation.</title>
        <authorList>
            <consortium name="The Broad Institute Genomics Platform"/>
            <consortium name="The Broad Institute Genome Sequencing Center for Infectious Disease"/>
            <person name="Wu L."/>
            <person name="Ma J."/>
        </authorList>
    </citation>
    <scope>NUCLEOTIDE SEQUENCE [LARGE SCALE GENOMIC DNA]</scope>
    <source>
        <strain evidence="8">JCM 3369</strain>
    </source>
</reference>
<feature type="transmembrane region" description="Helical" evidence="6">
    <location>
        <begin position="78"/>
        <end position="99"/>
    </location>
</feature>
<evidence type="ECO:0000256" key="6">
    <source>
        <dbReference type="SAM" id="Phobius"/>
    </source>
</evidence>
<dbReference type="InterPro" id="IPR036259">
    <property type="entry name" value="MFS_trans_sf"/>
</dbReference>
<evidence type="ECO:0000256" key="2">
    <source>
        <dbReference type="ARBA" id="ARBA00022475"/>
    </source>
</evidence>
<dbReference type="RefSeq" id="WP_378063987.1">
    <property type="nucleotide sequence ID" value="NZ_JBHSXS010000042.1"/>
</dbReference>
<comment type="caution">
    <text evidence="7">The sequence shown here is derived from an EMBL/GenBank/DDBJ whole genome shotgun (WGS) entry which is preliminary data.</text>
</comment>
<organism evidence="7 8">
    <name type="scientific">Actinomadura yumaensis</name>
    <dbReference type="NCBI Taxonomy" id="111807"/>
    <lineage>
        <taxon>Bacteria</taxon>
        <taxon>Bacillati</taxon>
        <taxon>Actinomycetota</taxon>
        <taxon>Actinomycetes</taxon>
        <taxon>Streptosporangiales</taxon>
        <taxon>Thermomonosporaceae</taxon>
        <taxon>Actinomadura</taxon>
    </lineage>
</organism>
<accession>A0ABW2CYR9</accession>
<dbReference type="InterPro" id="IPR011701">
    <property type="entry name" value="MFS"/>
</dbReference>
<dbReference type="PANTHER" id="PTHR23513">
    <property type="entry name" value="INTEGRAL MEMBRANE EFFLUX PROTEIN-RELATED"/>
    <property type="match status" value="1"/>
</dbReference>
<evidence type="ECO:0000256" key="5">
    <source>
        <dbReference type="ARBA" id="ARBA00023136"/>
    </source>
</evidence>
<comment type="subcellular location">
    <subcellularLocation>
        <location evidence="1">Cell membrane</location>
        <topology evidence="1">Multi-pass membrane protein</topology>
    </subcellularLocation>
</comment>
<protein>
    <submittedName>
        <fullName evidence="7">MFS transporter</fullName>
    </submittedName>
</protein>
<evidence type="ECO:0000313" key="7">
    <source>
        <dbReference type="EMBL" id="MFC6885726.1"/>
    </source>
</evidence>
<dbReference type="Gene3D" id="1.20.1250.20">
    <property type="entry name" value="MFS general substrate transporter like domains"/>
    <property type="match status" value="1"/>
</dbReference>
<proteinExistence type="predicted"/>
<evidence type="ECO:0000256" key="1">
    <source>
        <dbReference type="ARBA" id="ARBA00004651"/>
    </source>
</evidence>
<keyword evidence="2" id="KW-1003">Cell membrane</keyword>
<keyword evidence="3 6" id="KW-0812">Transmembrane</keyword>
<name>A0ABW2CYR9_9ACTN</name>
<dbReference type="EMBL" id="JBHSXS010000042">
    <property type="protein sequence ID" value="MFC6885726.1"/>
    <property type="molecule type" value="Genomic_DNA"/>
</dbReference>